<proteinExistence type="predicted"/>
<dbReference type="Proteomes" id="UP000828390">
    <property type="component" value="Unassembled WGS sequence"/>
</dbReference>
<evidence type="ECO:0000313" key="1">
    <source>
        <dbReference type="EMBL" id="KAH3736947.1"/>
    </source>
</evidence>
<dbReference type="AlphaFoldDB" id="A0A9D4D2I6"/>
<accession>A0A9D4D2I6</accession>
<keyword evidence="2" id="KW-1185">Reference proteome</keyword>
<protein>
    <submittedName>
        <fullName evidence="1">Uncharacterized protein</fullName>
    </submittedName>
</protein>
<organism evidence="1 2">
    <name type="scientific">Dreissena polymorpha</name>
    <name type="common">Zebra mussel</name>
    <name type="synonym">Mytilus polymorpha</name>
    <dbReference type="NCBI Taxonomy" id="45954"/>
    <lineage>
        <taxon>Eukaryota</taxon>
        <taxon>Metazoa</taxon>
        <taxon>Spiralia</taxon>
        <taxon>Lophotrochozoa</taxon>
        <taxon>Mollusca</taxon>
        <taxon>Bivalvia</taxon>
        <taxon>Autobranchia</taxon>
        <taxon>Heteroconchia</taxon>
        <taxon>Euheterodonta</taxon>
        <taxon>Imparidentia</taxon>
        <taxon>Neoheterodontei</taxon>
        <taxon>Myida</taxon>
        <taxon>Dreissenoidea</taxon>
        <taxon>Dreissenidae</taxon>
        <taxon>Dreissena</taxon>
    </lineage>
</organism>
<sequence length="65" mass="7462">MWMSKLALYSPQLDIREICRMSLSELARNSPFLDIQDKCRMAMPELAKYSPSSIIGTFAKCRCQS</sequence>
<reference evidence="1" key="1">
    <citation type="journal article" date="2019" name="bioRxiv">
        <title>The Genome of the Zebra Mussel, Dreissena polymorpha: A Resource for Invasive Species Research.</title>
        <authorList>
            <person name="McCartney M.A."/>
            <person name="Auch B."/>
            <person name="Kono T."/>
            <person name="Mallez S."/>
            <person name="Zhang Y."/>
            <person name="Obille A."/>
            <person name="Becker A."/>
            <person name="Abrahante J.E."/>
            <person name="Garbe J."/>
            <person name="Badalamenti J.P."/>
            <person name="Herman A."/>
            <person name="Mangelson H."/>
            <person name="Liachko I."/>
            <person name="Sullivan S."/>
            <person name="Sone E.D."/>
            <person name="Koren S."/>
            <person name="Silverstein K.A.T."/>
            <person name="Beckman K.B."/>
            <person name="Gohl D.M."/>
        </authorList>
    </citation>
    <scope>NUCLEOTIDE SEQUENCE</scope>
    <source>
        <strain evidence="1">Duluth1</strain>
        <tissue evidence="1">Whole animal</tissue>
    </source>
</reference>
<dbReference type="EMBL" id="JAIWYP010000011">
    <property type="protein sequence ID" value="KAH3736947.1"/>
    <property type="molecule type" value="Genomic_DNA"/>
</dbReference>
<comment type="caution">
    <text evidence="1">The sequence shown here is derived from an EMBL/GenBank/DDBJ whole genome shotgun (WGS) entry which is preliminary data.</text>
</comment>
<name>A0A9D4D2I6_DREPO</name>
<reference evidence="1" key="2">
    <citation type="submission" date="2020-11" db="EMBL/GenBank/DDBJ databases">
        <authorList>
            <person name="McCartney M.A."/>
            <person name="Auch B."/>
            <person name="Kono T."/>
            <person name="Mallez S."/>
            <person name="Becker A."/>
            <person name="Gohl D.M."/>
            <person name="Silverstein K.A.T."/>
            <person name="Koren S."/>
            <person name="Bechman K.B."/>
            <person name="Herman A."/>
            <person name="Abrahante J.E."/>
            <person name="Garbe J."/>
        </authorList>
    </citation>
    <scope>NUCLEOTIDE SEQUENCE</scope>
    <source>
        <strain evidence="1">Duluth1</strain>
        <tissue evidence="1">Whole animal</tissue>
    </source>
</reference>
<evidence type="ECO:0000313" key="2">
    <source>
        <dbReference type="Proteomes" id="UP000828390"/>
    </source>
</evidence>
<gene>
    <name evidence="1" type="ORF">DPMN_043523</name>
</gene>